<evidence type="ECO:0000256" key="4">
    <source>
        <dbReference type="ARBA" id="ARBA00022723"/>
    </source>
</evidence>
<dbReference type="InterPro" id="IPR017907">
    <property type="entry name" value="Znf_RING_CS"/>
</dbReference>
<proteinExistence type="inferred from homology"/>
<evidence type="ECO:0000259" key="11">
    <source>
        <dbReference type="PROSITE" id="PS50089"/>
    </source>
</evidence>
<dbReference type="PROSITE" id="PS00518">
    <property type="entry name" value="ZF_RING_1"/>
    <property type="match status" value="1"/>
</dbReference>
<dbReference type="SMART" id="SM00184">
    <property type="entry name" value="RING"/>
    <property type="match status" value="1"/>
</dbReference>
<keyword evidence="3" id="KW-0963">Cytoplasm</keyword>
<sequence length="676" mass="77832">MSDSRQMERKLNMPAPKSLQANNKTDAKKPTDSSNSKYSNRRNGKSIAIQSQRTESSRNIGPKKTSNNCKQPPPRASLFCRKKSSEVTESLNDVEDDDILSLLRQREPTREWNLRSGYGSRKKELPQKFNIKHFLIANCQFVVKFGKDYSQWMLNQDEIVSWDCIEQIKMFSTQSIKCPICMDIPITSKMTRCGHIYCWPCILRYLDINKELDITGCPICHSRISKKELQSVEIIVKKECCVGQPITLQLMKRARNSLQAYPISELRQNTYRLSDNIPLSVCESKFSTSYSRILIGHKSQVLDILNKERESLVLLLDNWETEDIEKKYIYEALELLSTREDLLINKESNSEIKSADLESIDYTLIPSQATPPILKLQNMFEIPGSSYNAPNVLENNSSLKQENLIHNIQEINLNSKNGHEVLQKKPAKKDFYFYQAVDGQHIYLSAVNVEMLECMFGCLENSPQLITANVIEKQYLSMTEALRKRYRFLLHLPITTVFEWVELDLANIVNPETLFIFKTNLDERKAIRDRRVRDEQRLAKRIEERNNKKQLPPPEWHNKNVFPDCGYDPFADKSMVPLSESIGITSTLEQNLGNSPNSSPNNLSFAKALQNESITNNPDMALPNVSSQWPLLGSRSNSMPISNMLEDAIANINLHDNKSKNKKKKRNKYEKYEPIS</sequence>
<dbReference type="GO" id="GO:0000976">
    <property type="term" value="F:transcription cis-regulatory region binding"/>
    <property type="evidence" value="ECO:0007669"/>
    <property type="project" value="TreeGrafter"/>
</dbReference>
<dbReference type="AlphaFoldDB" id="A0A2S2QXQ7"/>
<feature type="compositionally biased region" description="Polar residues" evidence="10">
    <location>
        <begin position="48"/>
        <end position="70"/>
    </location>
</feature>
<dbReference type="EMBL" id="GGMS01013271">
    <property type="protein sequence ID" value="MBY82474.1"/>
    <property type="molecule type" value="Transcribed_RNA"/>
</dbReference>
<dbReference type="InterPro" id="IPR013083">
    <property type="entry name" value="Znf_RING/FYVE/PHD"/>
</dbReference>
<comment type="subcellular location">
    <subcellularLocation>
        <location evidence="1">Cytoplasm</location>
    </subcellularLocation>
</comment>
<accession>A0A2S2QXQ7</accession>
<comment type="similarity">
    <text evidence="2">Belongs to the RNF10 family.</text>
</comment>
<feature type="region of interest" description="Disordered" evidence="10">
    <location>
        <begin position="656"/>
        <end position="676"/>
    </location>
</feature>
<dbReference type="GO" id="GO:0008270">
    <property type="term" value="F:zinc ion binding"/>
    <property type="evidence" value="ECO:0007669"/>
    <property type="project" value="UniProtKB-KW"/>
</dbReference>
<protein>
    <recommendedName>
        <fullName evidence="7">E3 ubiquitin-protein ligase RNF10</fullName>
    </recommendedName>
    <alternativeName>
        <fullName evidence="8">RING finger protein 10</fullName>
    </alternativeName>
</protein>
<evidence type="ECO:0000313" key="12">
    <source>
        <dbReference type="EMBL" id="MBY82474.1"/>
    </source>
</evidence>
<dbReference type="GO" id="GO:0005737">
    <property type="term" value="C:cytoplasm"/>
    <property type="evidence" value="ECO:0007669"/>
    <property type="project" value="UniProtKB-SubCell"/>
</dbReference>
<evidence type="ECO:0000256" key="7">
    <source>
        <dbReference type="ARBA" id="ARBA00035131"/>
    </source>
</evidence>
<evidence type="ECO:0000256" key="5">
    <source>
        <dbReference type="ARBA" id="ARBA00022771"/>
    </source>
</evidence>
<dbReference type="Gene3D" id="3.30.40.10">
    <property type="entry name" value="Zinc/RING finger domain, C3HC4 (zinc finger)"/>
    <property type="match status" value="1"/>
</dbReference>
<evidence type="ECO:0000256" key="10">
    <source>
        <dbReference type="SAM" id="MobiDB-lite"/>
    </source>
</evidence>
<dbReference type="InterPro" id="IPR001841">
    <property type="entry name" value="Znf_RING"/>
</dbReference>
<dbReference type="Pfam" id="PF00097">
    <property type="entry name" value="zf-C3HC4"/>
    <property type="match status" value="1"/>
</dbReference>
<evidence type="ECO:0000256" key="3">
    <source>
        <dbReference type="ARBA" id="ARBA00022490"/>
    </source>
</evidence>
<dbReference type="OrthoDB" id="10064108at2759"/>
<dbReference type="InterPro" id="IPR039739">
    <property type="entry name" value="MAG2/RNF10"/>
</dbReference>
<gene>
    <name evidence="12" type="primary">rnf10_1</name>
    <name evidence="12" type="ORF">g.113578</name>
</gene>
<evidence type="ECO:0000256" key="9">
    <source>
        <dbReference type="PROSITE-ProRule" id="PRU00175"/>
    </source>
</evidence>
<keyword evidence="4" id="KW-0479">Metal-binding</keyword>
<dbReference type="GO" id="GO:0045944">
    <property type="term" value="P:positive regulation of transcription by RNA polymerase II"/>
    <property type="evidence" value="ECO:0007669"/>
    <property type="project" value="TreeGrafter"/>
</dbReference>
<feature type="region of interest" description="Disordered" evidence="10">
    <location>
        <begin position="1"/>
        <end position="77"/>
    </location>
</feature>
<reference evidence="12" key="1">
    <citation type="submission" date="2018-04" db="EMBL/GenBank/DDBJ databases">
        <title>Transcriptome assembly of Sipha flava.</title>
        <authorList>
            <person name="Scully E.D."/>
            <person name="Geib S.M."/>
            <person name="Palmer N.A."/>
            <person name="Koch K."/>
            <person name="Bradshaw J."/>
            <person name="Heng-Moss T."/>
            <person name="Sarath G."/>
        </authorList>
    </citation>
    <scope>NUCLEOTIDE SEQUENCE</scope>
</reference>
<evidence type="ECO:0000256" key="8">
    <source>
        <dbReference type="ARBA" id="ARBA00035390"/>
    </source>
</evidence>
<dbReference type="InterPro" id="IPR018957">
    <property type="entry name" value="Znf_C3HC4_RING-type"/>
</dbReference>
<evidence type="ECO:0000256" key="2">
    <source>
        <dbReference type="ARBA" id="ARBA00008117"/>
    </source>
</evidence>
<feature type="domain" description="RING-type" evidence="11">
    <location>
        <begin position="178"/>
        <end position="221"/>
    </location>
</feature>
<keyword evidence="5 9" id="KW-0863">Zinc-finger</keyword>
<dbReference type="PROSITE" id="PS50089">
    <property type="entry name" value="ZF_RING_2"/>
    <property type="match status" value="1"/>
</dbReference>
<dbReference type="PANTHER" id="PTHR12983">
    <property type="entry name" value="RING FINGER 10 FAMILY MEMBER"/>
    <property type="match status" value="1"/>
</dbReference>
<evidence type="ECO:0000256" key="6">
    <source>
        <dbReference type="ARBA" id="ARBA00022833"/>
    </source>
</evidence>
<dbReference type="PANTHER" id="PTHR12983:SF9">
    <property type="entry name" value="E3 UBIQUITIN-PROTEIN LIGASE RNF10"/>
    <property type="match status" value="1"/>
</dbReference>
<keyword evidence="6" id="KW-0862">Zinc</keyword>
<name>A0A2S2QXQ7_9HEMI</name>
<organism evidence="12">
    <name type="scientific">Sipha flava</name>
    <name type="common">yellow sugarcane aphid</name>
    <dbReference type="NCBI Taxonomy" id="143950"/>
    <lineage>
        <taxon>Eukaryota</taxon>
        <taxon>Metazoa</taxon>
        <taxon>Ecdysozoa</taxon>
        <taxon>Arthropoda</taxon>
        <taxon>Hexapoda</taxon>
        <taxon>Insecta</taxon>
        <taxon>Pterygota</taxon>
        <taxon>Neoptera</taxon>
        <taxon>Paraneoptera</taxon>
        <taxon>Hemiptera</taxon>
        <taxon>Sternorrhyncha</taxon>
        <taxon>Aphidomorpha</taxon>
        <taxon>Aphidoidea</taxon>
        <taxon>Aphididae</taxon>
        <taxon>Sipha</taxon>
    </lineage>
</organism>
<feature type="compositionally biased region" description="Basic and acidic residues" evidence="10">
    <location>
        <begin position="1"/>
        <end position="11"/>
    </location>
</feature>
<dbReference type="SUPFAM" id="SSF57850">
    <property type="entry name" value="RING/U-box"/>
    <property type="match status" value="1"/>
</dbReference>
<evidence type="ECO:0000256" key="1">
    <source>
        <dbReference type="ARBA" id="ARBA00004496"/>
    </source>
</evidence>